<dbReference type="InterPro" id="IPR011006">
    <property type="entry name" value="CheY-like_superfamily"/>
</dbReference>
<dbReference type="Pfam" id="PF07228">
    <property type="entry name" value="SpoIIE"/>
    <property type="match status" value="1"/>
</dbReference>
<dbReference type="SMART" id="SM01012">
    <property type="entry name" value="ANTAR"/>
    <property type="match status" value="1"/>
</dbReference>
<dbReference type="Gene3D" id="3.30.450.40">
    <property type="match status" value="1"/>
</dbReference>
<dbReference type="InterPro" id="IPR000014">
    <property type="entry name" value="PAS"/>
</dbReference>
<dbReference type="InterPro" id="IPR035965">
    <property type="entry name" value="PAS-like_dom_sf"/>
</dbReference>
<protein>
    <submittedName>
        <fullName evidence="8">SpoIIE family protein phosphatase</fullName>
    </submittedName>
</protein>
<reference evidence="8 9" key="1">
    <citation type="journal article" date="2019" name="Int. J. Syst. Evol. Microbiol.">
        <title>The Global Catalogue of Microorganisms (GCM) 10K type strain sequencing project: providing services to taxonomists for standard genome sequencing and annotation.</title>
        <authorList>
            <consortium name="The Broad Institute Genomics Platform"/>
            <consortium name="The Broad Institute Genome Sequencing Center for Infectious Disease"/>
            <person name="Wu L."/>
            <person name="Ma J."/>
        </authorList>
    </citation>
    <scope>NUCLEOTIDE SEQUENCE [LARGE SCALE GENOMIC DNA]</scope>
    <source>
        <strain evidence="8 9">JCM 10649</strain>
    </source>
</reference>
<evidence type="ECO:0000256" key="4">
    <source>
        <dbReference type="ARBA" id="ARBA00023015"/>
    </source>
</evidence>
<keyword evidence="3" id="KW-0378">Hydrolase</keyword>
<dbReference type="InterPro" id="IPR005561">
    <property type="entry name" value="ANTAR"/>
</dbReference>
<dbReference type="PANTHER" id="PTHR43156:SF2">
    <property type="entry name" value="STAGE II SPORULATION PROTEIN E"/>
    <property type="match status" value="1"/>
</dbReference>
<feature type="compositionally biased region" description="Low complexity" evidence="6">
    <location>
        <begin position="323"/>
        <end position="336"/>
    </location>
</feature>
<dbReference type="SUPFAM" id="SSF52172">
    <property type="entry name" value="CheY-like"/>
    <property type="match status" value="1"/>
</dbReference>
<dbReference type="Gene3D" id="3.60.40.10">
    <property type="entry name" value="PPM-type phosphatase domain"/>
    <property type="match status" value="1"/>
</dbReference>
<evidence type="ECO:0000256" key="1">
    <source>
        <dbReference type="ARBA" id="ARBA00022679"/>
    </source>
</evidence>
<dbReference type="CDD" id="cd00130">
    <property type="entry name" value="PAS"/>
    <property type="match status" value="1"/>
</dbReference>
<dbReference type="PROSITE" id="PS50921">
    <property type="entry name" value="ANTAR"/>
    <property type="match status" value="1"/>
</dbReference>
<evidence type="ECO:0000313" key="9">
    <source>
        <dbReference type="Proteomes" id="UP001499895"/>
    </source>
</evidence>
<evidence type="ECO:0000256" key="3">
    <source>
        <dbReference type="ARBA" id="ARBA00022801"/>
    </source>
</evidence>
<dbReference type="InterPro" id="IPR052016">
    <property type="entry name" value="Bact_Sigma-Reg"/>
</dbReference>
<feature type="domain" description="ANTAR" evidence="7">
    <location>
        <begin position="39"/>
        <end position="100"/>
    </location>
</feature>
<dbReference type="InterPro" id="IPR036388">
    <property type="entry name" value="WH-like_DNA-bd_sf"/>
</dbReference>
<dbReference type="InterPro" id="IPR003018">
    <property type="entry name" value="GAF"/>
</dbReference>
<dbReference type="Gene3D" id="1.10.10.10">
    <property type="entry name" value="Winged helix-like DNA-binding domain superfamily/Winged helix DNA-binding domain"/>
    <property type="match status" value="1"/>
</dbReference>
<dbReference type="SMART" id="SM00331">
    <property type="entry name" value="PP2C_SIG"/>
    <property type="match status" value="1"/>
</dbReference>
<keyword evidence="5" id="KW-0804">Transcription</keyword>
<comment type="caution">
    <text evidence="8">The sequence shown here is derived from an EMBL/GenBank/DDBJ whole genome shotgun (WGS) entry which is preliminary data.</text>
</comment>
<dbReference type="PANTHER" id="PTHR43156">
    <property type="entry name" value="STAGE II SPORULATION PROTEIN E-RELATED"/>
    <property type="match status" value="1"/>
</dbReference>
<name>A0ABN0ZWM2_9ACTN</name>
<gene>
    <name evidence="8" type="ORF">GCM10009544_25010</name>
</gene>
<dbReference type="Pfam" id="PF13185">
    <property type="entry name" value="GAF_2"/>
    <property type="match status" value="1"/>
</dbReference>
<keyword evidence="4" id="KW-0805">Transcription regulation</keyword>
<organism evidence="8 9">
    <name type="scientific">Streptomyces stramineus</name>
    <dbReference type="NCBI Taxonomy" id="173861"/>
    <lineage>
        <taxon>Bacteria</taxon>
        <taxon>Bacillati</taxon>
        <taxon>Actinomycetota</taxon>
        <taxon>Actinomycetes</taxon>
        <taxon>Kitasatosporales</taxon>
        <taxon>Streptomycetaceae</taxon>
        <taxon>Streptomyces</taxon>
    </lineage>
</organism>
<keyword evidence="9" id="KW-1185">Reference proteome</keyword>
<evidence type="ECO:0000256" key="6">
    <source>
        <dbReference type="SAM" id="MobiDB-lite"/>
    </source>
</evidence>
<dbReference type="InterPro" id="IPR029016">
    <property type="entry name" value="GAF-like_dom_sf"/>
</dbReference>
<dbReference type="InterPro" id="IPR013656">
    <property type="entry name" value="PAS_4"/>
</dbReference>
<dbReference type="SUPFAM" id="SSF55781">
    <property type="entry name" value="GAF domain-like"/>
    <property type="match status" value="1"/>
</dbReference>
<evidence type="ECO:0000313" key="8">
    <source>
        <dbReference type="EMBL" id="GAA0461498.1"/>
    </source>
</evidence>
<keyword evidence="1" id="KW-0808">Transferase</keyword>
<feature type="region of interest" description="Disordered" evidence="6">
    <location>
        <begin position="124"/>
        <end position="159"/>
    </location>
</feature>
<feature type="region of interest" description="Disordered" evidence="6">
    <location>
        <begin position="323"/>
        <end position="347"/>
    </location>
</feature>
<dbReference type="Pfam" id="PF03861">
    <property type="entry name" value="ANTAR"/>
    <property type="match status" value="1"/>
</dbReference>
<keyword evidence="2" id="KW-0418">Kinase</keyword>
<evidence type="ECO:0000256" key="2">
    <source>
        <dbReference type="ARBA" id="ARBA00022777"/>
    </source>
</evidence>
<dbReference type="EMBL" id="BAAAHB010000021">
    <property type="protein sequence ID" value="GAA0461498.1"/>
    <property type="molecule type" value="Genomic_DNA"/>
</dbReference>
<dbReference type="Pfam" id="PF08448">
    <property type="entry name" value="PAS_4"/>
    <property type="match status" value="1"/>
</dbReference>
<evidence type="ECO:0000256" key="5">
    <source>
        <dbReference type="ARBA" id="ARBA00023163"/>
    </source>
</evidence>
<evidence type="ECO:0000259" key="7">
    <source>
        <dbReference type="PROSITE" id="PS50921"/>
    </source>
</evidence>
<proteinExistence type="predicted"/>
<dbReference type="SUPFAM" id="SSF81606">
    <property type="entry name" value="PP2C-like"/>
    <property type="match status" value="1"/>
</dbReference>
<sequence>MQPAPAAAAYDILSDVTSEPVEDEESGVAPDVVALAKVVAALRAENERLHRQTSTAAVLERAKGILMAQSGCSAAEAHAELTRRARADGRTLTEECWLALGGIPQAAHPPFVPAQGVLDLPAVPEKGSPAPHRPARHGPAPSTGRAGQVRESGTEPCAPSRTALLGDLGRALTGATCPQDVAERLLEHLAGPPVRADAVLLFSRTAHDALELAGHAGTGAAVAAQWRSVPPIGGIAALDAVRRGEAVWLEDPAQDARRYHLIGQPPQRWRTRAWLPVTTGDRVTAALGVLRTVDAPFGEDVRELLRSVARLCAGSLRAGGVRPGPRLLNGRPGPSRWSERSGAPEASGWCAPGGPEAGTVALVQAVFDVLPGPAVLLTPVRSPAGDVEDFRIDAAAPQSVDVAGRRGRTLVGLRILECYPTVAGADVWQGYLRTLTTGTPYEGEPFAYEEVVAGLRQRSVYSVRAVKLGDALVVTWVAHDDAARQQALLADLQRLGNLGWTDWNLVTGAITWSPQVHAVLDRDPEEGPLPLDAFPRDVLPEDAPDFTRALRRLLDAATPLDRHVRITTRGGVRHLRVVAEAVPDAHGTPVEVHGFVQDVTAQRAAELALTETRQAVLAQRNVLQAERTVAARLQHALLPLPGQSLHLADLRVDVAYLPSHDDLNVGGDWYSAVDMPGGVLFAVGDVAGHGIDAVATMAQLRFTAKGMVVTGSSLTGALHRLNTLLLHTRDHHATATLVLGRYDPAERCLTWVQAGHPPPLLVRHGKAEFLSAPDGILLGASLRPSFGEAVCRLVPGDHLLLYTDGLIERPGEHLDEGMDRLARAAETELSADGPGSLDALLSRLLPDEQRDDVCLLDIHLPASA</sequence>
<accession>A0ABN0ZWM2</accession>
<dbReference type="InterPro" id="IPR001932">
    <property type="entry name" value="PPM-type_phosphatase-like_dom"/>
</dbReference>
<dbReference type="Proteomes" id="UP001499895">
    <property type="component" value="Unassembled WGS sequence"/>
</dbReference>
<dbReference type="SUPFAM" id="SSF55785">
    <property type="entry name" value="PYP-like sensor domain (PAS domain)"/>
    <property type="match status" value="1"/>
</dbReference>
<dbReference type="InterPro" id="IPR036457">
    <property type="entry name" value="PPM-type-like_dom_sf"/>
</dbReference>
<dbReference type="Gene3D" id="3.30.450.20">
    <property type="entry name" value="PAS domain"/>
    <property type="match status" value="1"/>
</dbReference>